<gene>
    <name evidence="8" type="primary">mog</name>
    <name evidence="8" type="ORF">AACH11_04790</name>
</gene>
<evidence type="ECO:0000256" key="2">
    <source>
        <dbReference type="ARBA" id="ARBA00012509"/>
    </source>
</evidence>
<dbReference type="PANTHER" id="PTHR43764">
    <property type="entry name" value="MOLYBDENUM COFACTOR BIOSYNTHESIS"/>
    <property type="match status" value="1"/>
</dbReference>
<reference evidence="8 9" key="1">
    <citation type="submission" date="2024-04" db="EMBL/GenBank/DDBJ databases">
        <title>Novel species of the genus Ideonella isolated from streams.</title>
        <authorList>
            <person name="Lu H."/>
        </authorList>
    </citation>
    <scope>NUCLEOTIDE SEQUENCE [LARGE SCALE GENOMIC DNA]</scope>
    <source>
        <strain evidence="8 9">BYS139W</strain>
    </source>
</reference>
<keyword evidence="4" id="KW-0501">Molybdenum cofactor biosynthesis</keyword>
<dbReference type="RefSeq" id="WP_341373289.1">
    <property type="nucleotide sequence ID" value="NZ_JBBUTF010000004.1"/>
</dbReference>
<dbReference type="NCBIfam" id="TIGR00177">
    <property type="entry name" value="molyb_syn"/>
    <property type="match status" value="1"/>
</dbReference>
<dbReference type="Pfam" id="PF00994">
    <property type="entry name" value="MoCF_biosynth"/>
    <property type="match status" value="1"/>
</dbReference>
<keyword evidence="8" id="KW-0808">Transferase</keyword>
<sequence length="200" mass="21500">MAADAPLETVRIGVVSISDRASAGVYQDQGIPALQDWLGRTLRNPIDWTTRLIPDEREGIAAALRELVDEAGCDLVLTTGGTGPALRDVTPEATLDIADREMPGFGEQMRQISLRFVPTAILSRQVAVIRGRALVINLPGQPRSIAETLQGLPEAQPPCPGIFAAVPYCIDLIGGPWIETDPALCQAFRPKTAVRKPRTA</sequence>
<evidence type="ECO:0000256" key="3">
    <source>
        <dbReference type="ARBA" id="ARBA00013491"/>
    </source>
</evidence>
<dbReference type="Gene3D" id="3.40.980.10">
    <property type="entry name" value="MoaB/Mog-like domain"/>
    <property type="match status" value="1"/>
</dbReference>
<dbReference type="GO" id="GO:0061598">
    <property type="term" value="F:molybdopterin adenylyltransferase activity"/>
    <property type="evidence" value="ECO:0007669"/>
    <property type="project" value="UniProtKB-EC"/>
</dbReference>
<dbReference type="PANTHER" id="PTHR43764:SF1">
    <property type="entry name" value="MOLYBDOPTERIN MOLYBDOTRANSFERASE"/>
    <property type="match status" value="1"/>
</dbReference>
<keyword evidence="8" id="KW-0548">Nucleotidyltransferase</keyword>
<dbReference type="SUPFAM" id="SSF53218">
    <property type="entry name" value="Molybdenum cofactor biosynthesis proteins"/>
    <property type="match status" value="1"/>
</dbReference>
<evidence type="ECO:0000313" key="8">
    <source>
        <dbReference type="EMBL" id="MEK8025278.1"/>
    </source>
</evidence>
<comment type="pathway">
    <text evidence="1">Cofactor biosynthesis; molybdopterin biosynthesis.</text>
</comment>
<dbReference type="InterPro" id="IPR051920">
    <property type="entry name" value="MPT_Adenylyltrnsfr/MoaC-Rel"/>
</dbReference>
<comment type="caution">
    <text evidence="8">The sequence shown here is derived from an EMBL/GenBank/DDBJ whole genome shotgun (WGS) entry which is preliminary data.</text>
</comment>
<dbReference type="NCBIfam" id="NF006932">
    <property type="entry name" value="PRK09417.1"/>
    <property type="match status" value="1"/>
</dbReference>
<evidence type="ECO:0000256" key="5">
    <source>
        <dbReference type="ARBA" id="ARBA00051131"/>
    </source>
</evidence>
<evidence type="ECO:0000256" key="6">
    <source>
        <dbReference type="ARBA" id="ARBA00058212"/>
    </source>
</evidence>
<comment type="catalytic activity">
    <reaction evidence="5">
        <text>molybdopterin + ATP + H(+) = adenylyl-molybdopterin + diphosphate</text>
        <dbReference type="Rhea" id="RHEA:31331"/>
        <dbReference type="ChEBI" id="CHEBI:15378"/>
        <dbReference type="ChEBI" id="CHEBI:30616"/>
        <dbReference type="ChEBI" id="CHEBI:33019"/>
        <dbReference type="ChEBI" id="CHEBI:58698"/>
        <dbReference type="ChEBI" id="CHEBI:62727"/>
        <dbReference type="EC" id="2.7.7.75"/>
    </reaction>
</comment>
<feature type="domain" description="MoaB/Mog" evidence="7">
    <location>
        <begin position="13"/>
        <end position="159"/>
    </location>
</feature>
<dbReference type="InterPro" id="IPR001453">
    <property type="entry name" value="MoaB/Mog_dom"/>
</dbReference>
<dbReference type="EC" id="2.7.7.75" evidence="2"/>
<evidence type="ECO:0000313" key="9">
    <source>
        <dbReference type="Proteomes" id="UP001368500"/>
    </source>
</evidence>
<organism evidence="8 9">
    <name type="scientific">Pseudaquabacterium rugosum</name>
    <dbReference type="NCBI Taxonomy" id="2984194"/>
    <lineage>
        <taxon>Bacteria</taxon>
        <taxon>Pseudomonadati</taxon>
        <taxon>Pseudomonadota</taxon>
        <taxon>Betaproteobacteria</taxon>
        <taxon>Burkholderiales</taxon>
        <taxon>Sphaerotilaceae</taxon>
        <taxon>Pseudaquabacterium</taxon>
    </lineage>
</organism>
<name>A0ABU9B6T2_9BURK</name>
<keyword evidence="9" id="KW-1185">Reference proteome</keyword>
<dbReference type="PROSITE" id="PS01078">
    <property type="entry name" value="MOCF_BIOSYNTHESIS_1"/>
    <property type="match status" value="1"/>
</dbReference>
<dbReference type="EMBL" id="JBBUTF010000004">
    <property type="protein sequence ID" value="MEK8025278.1"/>
    <property type="molecule type" value="Genomic_DNA"/>
</dbReference>
<dbReference type="SMART" id="SM00852">
    <property type="entry name" value="MoCF_biosynth"/>
    <property type="match status" value="1"/>
</dbReference>
<evidence type="ECO:0000256" key="1">
    <source>
        <dbReference type="ARBA" id="ARBA00005046"/>
    </source>
</evidence>
<proteinExistence type="predicted"/>
<dbReference type="InterPro" id="IPR036425">
    <property type="entry name" value="MoaB/Mog-like_dom_sf"/>
</dbReference>
<comment type="function">
    <text evidence="6">Catalyzes the adenylation of molybdopterin as part of the biosynthesis of the molybdenum-cofactor.</text>
</comment>
<accession>A0ABU9B6T2</accession>
<dbReference type="Proteomes" id="UP001368500">
    <property type="component" value="Unassembled WGS sequence"/>
</dbReference>
<dbReference type="InterPro" id="IPR008284">
    <property type="entry name" value="MoCF_biosynth_CS"/>
</dbReference>
<evidence type="ECO:0000259" key="7">
    <source>
        <dbReference type="SMART" id="SM00852"/>
    </source>
</evidence>
<protein>
    <recommendedName>
        <fullName evidence="3">Molybdopterin adenylyltransferase</fullName>
        <ecNumber evidence="2">2.7.7.75</ecNumber>
    </recommendedName>
</protein>
<evidence type="ECO:0000256" key="4">
    <source>
        <dbReference type="ARBA" id="ARBA00023150"/>
    </source>
</evidence>
<dbReference type="CDD" id="cd00886">
    <property type="entry name" value="MogA_MoaB"/>
    <property type="match status" value="1"/>
</dbReference>